<dbReference type="AlphaFoldDB" id="A0A1F6FFX2"/>
<dbReference type="EMBL" id="MFMM01000001">
    <property type="protein sequence ID" value="OGG84754.1"/>
    <property type="molecule type" value="Genomic_DNA"/>
</dbReference>
<sequence>MKTDYMIIGRVRNSENILRLVHGIESKGFTCYNFLSKPASPNAADLPWEEQMAILESHPDFWNDPIHHHHFVTDMNGLKNADTIVMLLPAGKAAHMEAGVAHGLGKKMVIIGEVENPETLYLMFEERYPDIESFLNSI</sequence>
<proteinExistence type="predicted"/>
<dbReference type="SUPFAM" id="SSF52309">
    <property type="entry name" value="N-(deoxy)ribosyltransferase-like"/>
    <property type="match status" value="1"/>
</dbReference>
<accession>A0A1F6FFX2</accession>
<dbReference type="Gene3D" id="3.40.50.450">
    <property type="match status" value="1"/>
</dbReference>
<comment type="caution">
    <text evidence="1">The sequence shown here is derived from an EMBL/GenBank/DDBJ whole genome shotgun (WGS) entry which is preliminary data.</text>
</comment>
<evidence type="ECO:0000313" key="1">
    <source>
        <dbReference type="EMBL" id="OGG84754.1"/>
    </source>
</evidence>
<name>A0A1F6FFX2_9BACT</name>
<evidence type="ECO:0008006" key="3">
    <source>
        <dbReference type="Google" id="ProtNLM"/>
    </source>
</evidence>
<gene>
    <name evidence="1" type="ORF">A3G90_01555</name>
</gene>
<evidence type="ECO:0000313" key="2">
    <source>
        <dbReference type="Proteomes" id="UP000177325"/>
    </source>
</evidence>
<organism evidence="1 2">
    <name type="scientific">Candidatus Kaiserbacteria bacterium RIFCSPLOWO2_12_FULL_45_26</name>
    <dbReference type="NCBI Taxonomy" id="1798525"/>
    <lineage>
        <taxon>Bacteria</taxon>
        <taxon>Candidatus Kaiseribacteriota</taxon>
    </lineage>
</organism>
<reference evidence="1 2" key="1">
    <citation type="journal article" date="2016" name="Nat. Commun.">
        <title>Thousands of microbial genomes shed light on interconnected biogeochemical processes in an aquifer system.</title>
        <authorList>
            <person name="Anantharaman K."/>
            <person name="Brown C.T."/>
            <person name="Hug L.A."/>
            <person name="Sharon I."/>
            <person name="Castelle C.J."/>
            <person name="Probst A.J."/>
            <person name="Thomas B.C."/>
            <person name="Singh A."/>
            <person name="Wilkins M.J."/>
            <person name="Karaoz U."/>
            <person name="Brodie E.L."/>
            <person name="Williams K.H."/>
            <person name="Hubbard S.S."/>
            <person name="Banfield J.F."/>
        </authorList>
    </citation>
    <scope>NUCLEOTIDE SEQUENCE [LARGE SCALE GENOMIC DNA]</scope>
</reference>
<protein>
    <recommendedName>
        <fullName evidence="3">Nucleoside 2-deoxyribosyltransferase</fullName>
    </recommendedName>
</protein>
<dbReference type="Proteomes" id="UP000177325">
    <property type="component" value="Unassembled WGS sequence"/>
</dbReference>